<keyword evidence="3" id="KW-1185">Reference proteome</keyword>
<keyword evidence="1" id="KW-1133">Transmembrane helix</keyword>
<dbReference type="HOGENOM" id="CLU_114518_1_0_3"/>
<dbReference type="AlphaFoldDB" id="B7K403"/>
<protein>
    <submittedName>
        <fullName evidence="2">Uncharacterized protein</fullName>
    </submittedName>
</protein>
<dbReference type="OrthoDB" id="422458at2"/>
<evidence type="ECO:0000313" key="2">
    <source>
        <dbReference type="EMBL" id="ACK66543.1"/>
    </source>
</evidence>
<keyword evidence="1" id="KW-0812">Transmembrane</keyword>
<dbReference type="KEGG" id="cyp:PCC8801_2535"/>
<evidence type="ECO:0000313" key="3">
    <source>
        <dbReference type="Proteomes" id="UP000008204"/>
    </source>
</evidence>
<evidence type="ECO:0000256" key="1">
    <source>
        <dbReference type="SAM" id="Phobius"/>
    </source>
</evidence>
<gene>
    <name evidence="2" type="ordered locus">PCC8801_2535</name>
</gene>
<accession>B7K403</accession>
<dbReference type="STRING" id="41431.PCC8801_2535"/>
<dbReference type="EMBL" id="CP001287">
    <property type="protein sequence ID" value="ACK66543.1"/>
    <property type="molecule type" value="Genomic_DNA"/>
</dbReference>
<feature type="transmembrane region" description="Helical" evidence="1">
    <location>
        <begin position="6"/>
        <end position="28"/>
    </location>
</feature>
<reference evidence="3" key="1">
    <citation type="journal article" date="2011" name="MBio">
        <title>Novel metabolic attributes of the genus Cyanothece, comprising a group of unicellular nitrogen-fixing Cyanobacteria.</title>
        <authorList>
            <person name="Bandyopadhyay A."/>
            <person name="Elvitigala T."/>
            <person name="Welsh E."/>
            <person name="Stockel J."/>
            <person name="Liberton M."/>
            <person name="Min H."/>
            <person name="Sherman L.A."/>
            <person name="Pakrasi H.B."/>
        </authorList>
    </citation>
    <scope>NUCLEOTIDE SEQUENCE [LARGE SCALE GENOMIC DNA]</scope>
    <source>
        <strain evidence="3">PCC 8801</strain>
    </source>
</reference>
<sequence length="174" mass="19526">MSFVQSFFFSITHCSLFSLGILISLGLINLSPVQAVEKNVLIAEATPSREVSLTQRSITIPNGVYLYGRSPKPETLGQEYLVFKVQEGQVIGAFYMPRSEFSCFSGSFNSRQMNLSIADPYDGTKYDYAIALEPISPIADQRNATTEMRLEGYYRLNNVTENDHRILKTCLSDN</sequence>
<name>B7K403_RIPO1</name>
<dbReference type="Proteomes" id="UP000008204">
    <property type="component" value="Chromosome"/>
</dbReference>
<organism evidence="2 3">
    <name type="scientific">Rippkaea orientalis (strain PCC 8801 / RF-1)</name>
    <name type="common">Cyanothece sp. (strain PCC 8801)</name>
    <dbReference type="NCBI Taxonomy" id="41431"/>
    <lineage>
        <taxon>Bacteria</taxon>
        <taxon>Bacillati</taxon>
        <taxon>Cyanobacteriota</taxon>
        <taxon>Cyanophyceae</taxon>
        <taxon>Oscillatoriophycideae</taxon>
        <taxon>Chroococcales</taxon>
        <taxon>Aphanothecaceae</taxon>
        <taxon>Rippkaea</taxon>
        <taxon>Rippkaea orientalis</taxon>
    </lineage>
</organism>
<dbReference type="eggNOG" id="COG3170">
    <property type="taxonomic scope" value="Bacteria"/>
</dbReference>
<proteinExistence type="predicted"/>
<keyword evidence="1" id="KW-0472">Membrane</keyword>
<dbReference type="RefSeq" id="WP_012595810.1">
    <property type="nucleotide sequence ID" value="NC_011726.1"/>
</dbReference>